<proteinExistence type="inferred from homology"/>
<comment type="caution">
    <text evidence="6">The sequence shown here is derived from an EMBL/GenBank/DDBJ whole genome shotgun (WGS) entry which is preliminary data.</text>
</comment>
<evidence type="ECO:0000313" key="6">
    <source>
        <dbReference type="EMBL" id="CAE1331125.1"/>
    </source>
</evidence>
<protein>
    <submittedName>
        <fullName evidence="6">RNASET2</fullName>
        <ecNumber evidence="6">4.6.1.19</ecNumber>
    </submittedName>
</protein>
<dbReference type="CDD" id="cd01061">
    <property type="entry name" value="RNase_T2_euk"/>
    <property type="match status" value="1"/>
</dbReference>
<dbReference type="AlphaFoldDB" id="A0A812EUY7"/>
<evidence type="ECO:0000256" key="5">
    <source>
        <dbReference type="SAM" id="SignalP"/>
    </source>
</evidence>
<dbReference type="PANTHER" id="PTHR11240:SF22">
    <property type="entry name" value="RIBONUCLEASE T2"/>
    <property type="match status" value="1"/>
</dbReference>
<dbReference type="InterPro" id="IPR033130">
    <property type="entry name" value="RNase_T2_His_AS_2"/>
</dbReference>
<organism evidence="6 7">
    <name type="scientific">Acanthosepion pharaonis</name>
    <name type="common">Pharaoh cuttlefish</name>
    <name type="synonym">Sepia pharaonis</name>
    <dbReference type="NCBI Taxonomy" id="158019"/>
    <lineage>
        <taxon>Eukaryota</taxon>
        <taxon>Metazoa</taxon>
        <taxon>Spiralia</taxon>
        <taxon>Lophotrochozoa</taxon>
        <taxon>Mollusca</taxon>
        <taxon>Cephalopoda</taxon>
        <taxon>Coleoidea</taxon>
        <taxon>Decapodiformes</taxon>
        <taxon>Sepiida</taxon>
        <taxon>Sepiina</taxon>
        <taxon>Sepiidae</taxon>
        <taxon>Acanthosepion</taxon>
    </lineage>
</organism>
<dbReference type="Gene3D" id="3.90.730.10">
    <property type="entry name" value="Ribonuclease T2-like"/>
    <property type="match status" value="1"/>
</dbReference>
<dbReference type="PANTHER" id="PTHR11240">
    <property type="entry name" value="RIBONUCLEASE T2"/>
    <property type="match status" value="1"/>
</dbReference>
<keyword evidence="6" id="KW-0456">Lyase</keyword>
<dbReference type="GO" id="GO:0003723">
    <property type="term" value="F:RNA binding"/>
    <property type="evidence" value="ECO:0007669"/>
    <property type="project" value="InterPro"/>
</dbReference>
<dbReference type="InterPro" id="IPR036430">
    <property type="entry name" value="RNase_T2-like_sf"/>
</dbReference>
<dbReference type="Pfam" id="PF00445">
    <property type="entry name" value="Ribonuclease_T2"/>
    <property type="match status" value="1"/>
</dbReference>
<dbReference type="InterPro" id="IPR018188">
    <property type="entry name" value="RNase_T2_His_AS_1"/>
</dbReference>
<sequence>MKVLLFVLLSVESILTRDIHFDYFVFTQQWPPAVCIEGQKTGHQCSIPTNVKGWVIHGLWPSRNMNRGPFFCNNSDTFDENKLKPIEEELRLYWPNLFSDSPDLSFWKHEWKKHGTCSLSDKLIPDEFTYFKTALNLYKKYNITSILGNSGIIPNTYTSYKSDDFCNAVENSLNTVPVVTCIYDKISTHHYLLQIEICVDKDFNTIDCPERSSGHHSNKYTLYYKTKQDDSCARCSSNKGIWYPPITSYNVNHG</sequence>
<comment type="similarity">
    <text evidence="1 4">Belongs to the RNase T2 family.</text>
</comment>
<dbReference type="InterPro" id="IPR033697">
    <property type="entry name" value="Ribonuclease_T2_eukaryotic"/>
</dbReference>
<dbReference type="PROSITE" id="PS00531">
    <property type="entry name" value="RNASE_T2_2"/>
    <property type="match status" value="1"/>
</dbReference>
<dbReference type="GO" id="GO:0033897">
    <property type="term" value="F:ribonuclease T2 activity"/>
    <property type="evidence" value="ECO:0007669"/>
    <property type="project" value="UniProtKB-EC"/>
</dbReference>
<reference evidence="6" key="1">
    <citation type="submission" date="2021-01" db="EMBL/GenBank/DDBJ databases">
        <authorList>
            <person name="Li R."/>
            <person name="Bekaert M."/>
        </authorList>
    </citation>
    <scope>NUCLEOTIDE SEQUENCE</scope>
    <source>
        <strain evidence="6">Farmed</strain>
    </source>
</reference>
<feature type="active site" evidence="3">
    <location>
        <position position="114"/>
    </location>
</feature>
<dbReference type="GO" id="GO:0005576">
    <property type="term" value="C:extracellular region"/>
    <property type="evidence" value="ECO:0007669"/>
    <property type="project" value="TreeGrafter"/>
</dbReference>
<feature type="chain" id="PRO_5032872995" evidence="5">
    <location>
        <begin position="17"/>
        <end position="254"/>
    </location>
</feature>
<feature type="active site" evidence="3">
    <location>
        <position position="57"/>
    </location>
</feature>
<evidence type="ECO:0000256" key="4">
    <source>
        <dbReference type="RuleBase" id="RU004328"/>
    </source>
</evidence>
<evidence type="ECO:0000256" key="3">
    <source>
        <dbReference type="PIRSR" id="PIRSR633697-1"/>
    </source>
</evidence>
<feature type="signal peptide" evidence="5">
    <location>
        <begin position="1"/>
        <end position="16"/>
    </location>
</feature>
<evidence type="ECO:0000313" key="7">
    <source>
        <dbReference type="Proteomes" id="UP000597762"/>
    </source>
</evidence>
<dbReference type="GO" id="GO:0006401">
    <property type="term" value="P:RNA catabolic process"/>
    <property type="evidence" value="ECO:0007669"/>
    <property type="project" value="TreeGrafter"/>
</dbReference>
<dbReference type="SUPFAM" id="SSF55895">
    <property type="entry name" value="Ribonuclease Rh-like"/>
    <property type="match status" value="1"/>
</dbReference>
<keyword evidence="2" id="KW-1015">Disulfide bond</keyword>
<dbReference type="Proteomes" id="UP000597762">
    <property type="component" value="Unassembled WGS sequence"/>
</dbReference>
<keyword evidence="7" id="KW-1185">Reference proteome</keyword>
<evidence type="ECO:0000256" key="1">
    <source>
        <dbReference type="ARBA" id="ARBA00007469"/>
    </source>
</evidence>
<dbReference type="PROSITE" id="PS00530">
    <property type="entry name" value="RNASE_T2_1"/>
    <property type="match status" value="1"/>
</dbReference>
<dbReference type="EMBL" id="CAHIKZ030005598">
    <property type="protein sequence ID" value="CAE1331125.1"/>
    <property type="molecule type" value="Genomic_DNA"/>
</dbReference>
<dbReference type="EC" id="4.6.1.19" evidence="6"/>
<keyword evidence="5" id="KW-0732">Signal</keyword>
<evidence type="ECO:0000256" key="2">
    <source>
        <dbReference type="ARBA" id="ARBA00023157"/>
    </source>
</evidence>
<dbReference type="OrthoDB" id="435754at2759"/>
<accession>A0A812EUY7</accession>
<gene>
    <name evidence="6" type="ORF">SPHA_80355</name>
</gene>
<dbReference type="InterPro" id="IPR001568">
    <property type="entry name" value="RNase_T2-like"/>
</dbReference>
<feature type="active site" evidence="3">
    <location>
        <position position="110"/>
    </location>
</feature>
<name>A0A812EUY7_ACAPH</name>